<name>A0A180H2V0_PUCT1</name>
<proteinExistence type="predicted"/>
<sequence>MQSFLLIPVGFLILLQAIIGSPTPITQPTQDLTPNPALLTPLHCDCMNNGICC</sequence>
<dbReference type="AlphaFoldDB" id="A0A180H2V0"/>
<evidence type="ECO:0000313" key="3">
    <source>
        <dbReference type="EnsemblFungi" id="PTTG_25354-t43_1-p1"/>
    </source>
</evidence>
<reference evidence="2" key="1">
    <citation type="submission" date="2009-11" db="EMBL/GenBank/DDBJ databases">
        <authorList>
            <consortium name="The Broad Institute Genome Sequencing Platform"/>
            <person name="Ward D."/>
            <person name="Feldgarden M."/>
            <person name="Earl A."/>
            <person name="Young S.K."/>
            <person name="Zeng Q."/>
            <person name="Koehrsen M."/>
            <person name="Alvarado L."/>
            <person name="Berlin A."/>
            <person name="Bochicchio J."/>
            <person name="Borenstein D."/>
            <person name="Chapman S.B."/>
            <person name="Chen Z."/>
            <person name="Engels R."/>
            <person name="Freedman E."/>
            <person name="Gellesch M."/>
            <person name="Goldberg J."/>
            <person name="Griggs A."/>
            <person name="Gujja S."/>
            <person name="Heilman E."/>
            <person name="Heiman D."/>
            <person name="Hepburn T."/>
            <person name="Howarth C."/>
            <person name="Jen D."/>
            <person name="Larson L."/>
            <person name="Lewis B."/>
            <person name="Mehta T."/>
            <person name="Park D."/>
            <person name="Pearson M."/>
            <person name="Roberts A."/>
            <person name="Saif S."/>
            <person name="Shea T."/>
            <person name="Shenoy N."/>
            <person name="Sisk P."/>
            <person name="Stolte C."/>
            <person name="Sykes S."/>
            <person name="Thomson T."/>
            <person name="Walk T."/>
            <person name="White J."/>
            <person name="Yandava C."/>
            <person name="Izard J."/>
            <person name="Baranova O.V."/>
            <person name="Blanton J.M."/>
            <person name="Tanner A.C."/>
            <person name="Dewhirst F.E."/>
            <person name="Haas B."/>
            <person name="Nusbaum C."/>
            <person name="Birren B."/>
        </authorList>
    </citation>
    <scope>NUCLEOTIDE SEQUENCE [LARGE SCALE GENOMIC DNA]</scope>
    <source>
        <strain evidence="2">1-1 BBBD Race 1</strain>
    </source>
</reference>
<evidence type="ECO:0008006" key="5">
    <source>
        <dbReference type="Google" id="ProtNLM"/>
    </source>
</evidence>
<feature type="signal peptide" evidence="1">
    <location>
        <begin position="1"/>
        <end position="20"/>
    </location>
</feature>
<evidence type="ECO:0000313" key="2">
    <source>
        <dbReference type="EMBL" id="OAV99337.1"/>
    </source>
</evidence>
<keyword evidence="4" id="KW-1185">Reference proteome</keyword>
<evidence type="ECO:0000256" key="1">
    <source>
        <dbReference type="SAM" id="SignalP"/>
    </source>
</evidence>
<reference evidence="2" key="2">
    <citation type="submission" date="2016-05" db="EMBL/GenBank/DDBJ databases">
        <title>Comparative analysis highlights variable genome content of wheat rusts and divergence of the mating loci.</title>
        <authorList>
            <person name="Cuomo C.A."/>
            <person name="Bakkeren G."/>
            <person name="Szabo L."/>
            <person name="Khalil H."/>
            <person name="Joly D."/>
            <person name="Goldberg J."/>
            <person name="Young S."/>
            <person name="Zeng Q."/>
            <person name="Fellers J."/>
        </authorList>
    </citation>
    <scope>NUCLEOTIDE SEQUENCE [LARGE SCALE GENOMIC DNA]</scope>
    <source>
        <strain evidence="2">1-1 BBBD Race 1</strain>
    </source>
</reference>
<gene>
    <name evidence="2" type="ORF">PTTG_25354</name>
</gene>
<reference evidence="3 4" key="3">
    <citation type="journal article" date="2017" name="G3 (Bethesda)">
        <title>Comparative analysis highlights variable genome content of wheat rusts and divergence of the mating loci.</title>
        <authorList>
            <person name="Cuomo C.A."/>
            <person name="Bakkeren G."/>
            <person name="Khalil H.B."/>
            <person name="Panwar V."/>
            <person name="Joly D."/>
            <person name="Linning R."/>
            <person name="Sakthikumar S."/>
            <person name="Song X."/>
            <person name="Adiconis X."/>
            <person name="Fan L."/>
            <person name="Goldberg J.M."/>
            <person name="Levin J.Z."/>
            <person name="Young S."/>
            <person name="Zeng Q."/>
            <person name="Anikster Y."/>
            <person name="Bruce M."/>
            <person name="Wang M."/>
            <person name="Yin C."/>
            <person name="McCallum B."/>
            <person name="Szabo L.J."/>
            <person name="Hulbert S."/>
            <person name="Chen X."/>
            <person name="Fellers J.P."/>
        </authorList>
    </citation>
    <scope>NUCLEOTIDE SEQUENCE</scope>
    <source>
        <strain evidence="3">isolate 1-1 / race 1 (BBBD)</strain>
        <strain evidence="4">Isolate 1-1 / race 1 (BBBD)</strain>
    </source>
</reference>
<protein>
    <recommendedName>
        <fullName evidence="5">Hydrophobin</fullName>
    </recommendedName>
</protein>
<dbReference type="EnsemblFungi" id="PTTG_25354-t43_1">
    <property type="protein sequence ID" value="PTTG_25354-t43_1-p1"/>
    <property type="gene ID" value="PTTG_25354"/>
</dbReference>
<dbReference type="VEuPathDB" id="FungiDB:PTTG_25354"/>
<keyword evidence="1" id="KW-0732">Signal</keyword>
<feature type="chain" id="PRO_5008110584" description="Hydrophobin" evidence="1">
    <location>
        <begin position="21"/>
        <end position="53"/>
    </location>
</feature>
<organism evidence="2">
    <name type="scientific">Puccinia triticina (isolate 1-1 / race 1 (BBBD))</name>
    <name type="common">Brown leaf rust fungus</name>
    <dbReference type="NCBI Taxonomy" id="630390"/>
    <lineage>
        <taxon>Eukaryota</taxon>
        <taxon>Fungi</taxon>
        <taxon>Dikarya</taxon>
        <taxon>Basidiomycota</taxon>
        <taxon>Pucciniomycotina</taxon>
        <taxon>Pucciniomycetes</taxon>
        <taxon>Pucciniales</taxon>
        <taxon>Pucciniaceae</taxon>
        <taxon>Puccinia</taxon>
    </lineage>
</organism>
<reference evidence="3" key="4">
    <citation type="submission" date="2025-05" db="UniProtKB">
        <authorList>
            <consortium name="EnsemblFungi"/>
        </authorList>
    </citation>
    <scope>IDENTIFICATION</scope>
    <source>
        <strain evidence="3">isolate 1-1 / race 1 (BBBD)</strain>
    </source>
</reference>
<dbReference type="Proteomes" id="UP000005240">
    <property type="component" value="Unassembled WGS sequence"/>
</dbReference>
<evidence type="ECO:0000313" key="4">
    <source>
        <dbReference type="Proteomes" id="UP000005240"/>
    </source>
</evidence>
<accession>A0A180H2V0</accession>
<dbReference type="EMBL" id="ADAS02000003">
    <property type="protein sequence ID" value="OAV99337.1"/>
    <property type="molecule type" value="Genomic_DNA"/>
</dbReference>